<evidence type="ECO:0000256" key="1">
    <source>
        <dbReference type="ARBA" id="ARBA00022536"/>
    </source>
</evidence>
<evidence type="ECO:0000256" key="2">
    <source>
        <dbReference type="ARBA" id="ARBA00022729"/>
    </source>
</evidence>
<dbReference type="OrthoDB" id="10045365at2759"/>
<comment type="caution">
    <text evidence="5">Lacks conserved residue(s) required for the propagation of feature annotation.</text>
</comment>
<keyword evidence="2 7" id="KW-0732">Signal</keyword>
<keyword evidence="6" id="KW-0812">Transmembrane</keyword>
<dbReference type="InterPro" id="IPR009030">
    <property type="entry name" value="Growth_fac_rcpt_cys_sf"/>
</dbReference>
<dbReference type="PANTHER" id="PTHR24039:SF51">
    <property type="entry name" value="NIDOGEN"/>
    <property type="match status" value="1"/>
</dbReference>
<evidence type="ECO:0008006" key="12">
    <source>
        <dbReference type="Google" id="ProtNLM"/>
    </source>
</evidence>
<dbReference type="GO" id="GO:0071944">
    <property type="term" value="C:cell periphery"/>
    <property type="evidence" value="ECO:0007669"/>
    <property type="project" value="UniProtKB-ARBA"/>
</dbReference>
<keyword evidence="3" id="KW-0677">Repeat</keyword>
<dbReference type="InterPro" id="IPR018097">
    <property type="entry name" value="EGF_Ca-bd_CS"/>
</dbReference>
<feature type="domain" description="EGF-like" evidence="8">
    <location>
        <begin position="481"/>
        <end position="519"/>
    </location>
</feature>
<dbReference type="PROSITE" id="PS51220">
    <property type="entry name" value="NIDO"/>
    <property type="match status" value="1"/>
</dbReference>
<gene>
    <name evidence="10" type="ORF">CBOVIS_LOCUS5974</name>
</gene>
<protein>
    <recommendedName>
        <fullName evidence="12">EGF-like domain-containing protein</fullName>
    </recommendedName>
</protein>
<accession>A0A8S1EI78</accession>
<keyword evidence="1 5" id="KW-0245">EGF-like domain</keyword>
<dbReference type="SMART" id="SM00539">
    <property type="entry name" value="NIDO"/>
    <property type="match status" value="2"/>
</dbReference>
<proteinExistence type="predicted"/>
<name>A0A8S1EI78_9PELO</name>
<dbReference type="InterPro" id="IPR000152">
    <property type="entry name" value="EGF-type_Asp/Asn_hydroxyl_site"/>
</dbReference>
<keyword evidence="11" id="KW-1185">Reference proteome</keyword>
<dbReference type="PROSITE" id="PS01187">
    <property type="entry name" value="EGF_CA"/>
    <property type="match status" value="4"/>
</dbReference>
<feature type="domain" description="EGF-like" evidence="8">
    <location>
        <begin position="522"/>
        <end position="566"/>
    </location>
</feature>
<evidence type="ECO:0000256" key="6">
    <source>
        <dbReference type="SAM" id="Phobius"/>
    </source>
</evidence>
<sequence>MRRPRKIGLVTTILALLAAVFADEHPFKGHARYRRQILDEPGQQIDLNITVPYIFSARLYTYGPNRGDIEMNGRQEIYKLESPVHFMGDVFDSIYIGRDGAVGFTEKRSRPSALPIEEPTIAVFWQPATLGKVYYRETDDINIINLAHNEVNIQYRYGSQFRVRSVVLITWEGVKDPQNLDSEGNTFQLALIMGDSMTFAHFIYSKLNYNQNAIAGFSNHQNFYSLPDSATQDAIQLADKSDIGIPGEWLFRIDSPHIYLCGAGFKGLECIESCGNSQWFNDCSRSCHCDGGDACDQENGRCPNGKCSPGWSGEPICDVDVDECKARTHHCPNEQPDCLNTPGSFLCLCFEYDEQRQMCKNSIPAPPSAPIPVDVIPMRPSFTRNQPTTTPAAVQRTRFKATTTAAAAATTTRPANIDFVETLPTVNTPLLTTIPTTRPTTTEAPTTVIIACSRCDPNARCENGVCKCQEGFTGDGFRCYDVDECEIEGAVCGNHSICTNTIGSFECTCFGGYRLEDAQCVDVDECRETPRVCGEPGHGTQCINKDGSFECVCKEGFIGDPSTLCEDIDECKNPESCGPNSRCTNTPGGYECECLPGFERIAEGAHCTDRDECAVSPCHPAAICSNTRGSYNCECIDGFIGDGKTCHETIMYPISNDSRVIPRSWNSVTMIPLIEPVSLFGKKYNSAFISTNGLISFATPLDGLVERVETINQPAIFALHAQLDYLKDGLVAYTYVNDTDSSTFPLLMRASLSVQSIMGLESYETKSMHIFTFDHVRQAGSDNFNSFQAVIAEAPEATFLFLIYEKAQAKGPLTGIATPNRFMMIPNDRLTRGSNVGQPGKWMYRVDTAELLVGPSRQSQFLQNFPFFECDSGRYGTNCEQSCHCDGSVACDVVTGACPGALCRAGWEGAACDQDIDECAMSLVTCSTGSECVNTRGGYRCDCKRGFVPVGKECRPTDPCLSKFGVPCSRNGECINLETGPQCSCHKGYSGDGFKCMLGKANRPIGNDLFSELTHHLMEATNENSTETTPNENPFLMKSWTTERPEIATRPKFATVRTPPLLYTAPPIKPVMHDKDVDVLEGSKEKVEEGDGIHLAFVILPAALIVIWALLILIVLVLCKMSKRKRESRERQNFPRSWKMPAIQSTNPNIIYGRTPRITTYDAF</sequence>
<feature type="domain" description="EGF-like" evidence="8">
    <location>
        <begin position="609"/>
        <end position="647"/>
    </location>
</feature>
<dbReference type="SUPFAM" id="SSF57184">
    <property type="entry name" value="Growth factor receptor domain"/>
    <property type="match status" value="1"/>
</dbReference>
<dbReference type="Proteomes" id="UP000494206">
    <property type="component" value="Unassembled WGS sequence"/>
</dbReference>
<dbReference type="Pfam" id="PF12947">
    <property type="entry name" value="EGF_3"/>
    <property type="match status" value="1"/>
</dbReference>
<dbReference type="PROSITE" id="PS01186">
    <property type="entry name" value="EGF_2"/>
    <property type="match status" value="4"/>
</dbReference>
<dbReference type="CDD" id="cd00054">
    <property type="entry name" value="EGF_CA"/>
    <property type="match status" value="7"/>
</dbReference>
<feature type="domain" description="EGF-like" evidence="8">
    <location>
        <begin position="956"/>
        <end position="995"/>
    </location>
</feature>
<evidence type="ECO:0000313" key="11">
    <source>
        <dbReference type="Proteomes" id="UP000494206"/>
    </source>
</evidence>
<dbReference type="AlphaFoldDB" id="A0A8S1EI78"/>
<evidence type="ECO:0000259" key="9">
    <source>
        <dbReference type="PROSITE" id="PS51220"/>
    </source>
</evidence>
<dbReference type="InterPro" id="IPR049883">
    <property type="entry name" value="NOTCH1_EGF-like"/>
</dbReference>
<organism evidence="10 11">
    <name type="scientific">Caenorhabditis bovis</name>
    <dbReference type="NCBI Taxonomy" id="2654633"/>
    <lineage>
        <taxon>Eukaryota</taxon>
        <taxon>Metazoa</taxon>
        <taxon>Ecdysozoa</taxon>
        <taxon>Nematoda</taxon>
        <taxon>Chromadorea</taxon>
        <taxon>Rhabditida</taxon>
        <taxon>Rhabditina</taxon>
        <taxon>Rhabditomorpha</taxon>
        <taxon>Rhabditoidea</taxon>
        <taxon>Rhabditidae</taxon>
        <taxon>Peloderinae</taxon>
        <taxon>Caenorhabditis</taxon>
    </lineage>
</organism>
<dbReference type="FunFam" id="2.10.25.10:FF:000038">
    <property type="entry name" value="Fibrillin 2"/>
    <property type="match status" value="5"/>
</dbReference>
<dbReference type="SMART" id="SM00181">
    <property type="entry name" value="EGF"/>
    <property type="match status" value="8"/>
</dbReference>
<feature type="transmembrane region" description="Helical" evidence="6">
    <location>
        <begin position="1093"/>
        <end position="1119"/>
    </location>
</feature>
<comment type="caution">
    <text evidence="10">The sequence shown here is derived from an EMBL/GenBank/DDBJ whole genome shotgun (WGS) entry which is preliminary data.</text>
</comment>
<dbReference type="SUPFAM" id="SSF57196">
    <property type="entry name" value="EGF/Laminin"/>
    <property type="match status" value="2"/>
</dbReference>
<dbReference type="InterPro" id="IPR001881">
    <property type="entry name" value="EGF-like_Ca-bd_dom"/>
</dbReference>
<evidence type="ECO:0000259" key="8">
    <source>
        <dbReference type="PROSITE" id="PS50026"/>
    </source>
</evidence>
<feature type="domain" description="EGF-like" evidence="8">
    <location>
        <begin position="915"/>
        <end position="955"/>
    </location>
</feature>
<dbReference type="InterPro" id="IPR003886">
    <property type="entry name" value="NIDO_dom"/>
</dbReference>
<dbReference type="PANTHER" id="PTHR24039">
    <property type="entry name" value="FIBRILLIN-RELATED"/>
    <property type="match status" value="1"/>
</dbReference>
<dbReference type="PROSITE" id="PS00010">
    <property type="entry name" value="ASX_HYDROXYL"/>
    <property type="match status" value="5"/>
</dbReference>
<evidence type="ECO:0000256" key="7">
    <source>
        <dbReference type="SAM" id="SignalP"/>
    </source>
</evidence>
<dbReference type="InterPro" id="IPR000742">
    <property type="entry name" value="EGF"/>
</dbReference>
<evidence type="ECO:0000256" key="3">
    <source>
        <dbReference type="ARBA" id="ARBA00022737"/>
    </source>
</evidence>
<dbReference type="PROSITE" id="PS50026">
    <property type="entry name" value="EGF_3"/>
    <property type="match status" value="6"/>
</dbReference>
<evidence type="ECO:0000256" key="5">
    <source>
        <dbReference type="PROSITE-ProRule" id="PRU00076"/>
    </source>
</evidence>
<feature type="domain" description="NIDO" evidence="9">
    <location>
        <begin position="119"/>
        <end position="256"/>
    </location>
</feature>
<dbReference type="Pfam" id="PF06119">
    <property type="entry name" value="NIDO"/>
    <property type="match status" value="2"/>
</dbReference>
<dbReference type="GO" id="GO:0005509">
    <property type="term" value="F:calcium ion binding"/>
    <property type="evidence" value="ECO:0007669"/>
    <property type="project" value="InterPro"/>
</dbReference>
<dbReference type="Gene3D" id="2.170.300.10">
    <property type="entry name" value="Tie2 ligand-binding domain superfamily"/>
    <property type="match status" value="2"/>
</dbReference>
<dbReference type="Gene3D" id="2.10.25.10">
    <property type="entry name" value="Laminin"/>
    <property type="match status" value="8"/>
</dbReference>
<dbReference type="EMBL" id="CADEPM010000003">
    <property type="protein sequence ID" value="CAB3403509.1"/>
    <property type="molecule type" value="Genomic_DNA"/>
</dbReference>
<dbReference type="GO" id="GO:0007160">
    <property type="term" value="P:cell-matrix adhesion"/>
    <property type="evidence" value="ECO:0007669"/>
    <property type="project" value="InterPro"/>
</dbReference>
<reference evidence="10 11" key="1">
    <citation type="submission" date="2020-04" db="EMBL/GenBank/DDBJ databases">
        <authorList>
            <person name="Laetsch R D."/>
            <person name="Stevens L."/>
            <person name="Kumar S."/>
            <person name="Blaxter L. M."/>
        </authorList>
    </citation>
    <scope>NUCLEOTIDE SEQUENCE [LARGE SCALE GENOMIC DNA]</scope>
</reference>
<evidence type="ECO:0000313" key="10">
    <source>
        <dbReference type="EMBL" id="CAB3403509.1"/>
    </source>
</evidence>
<evidence type="ECO:0000256" key="4">
    <source>
        <dbReference type="ARBA" id="ARBA00023157"/>
    </source>
</evidence>
<keyword evidence="6" id="KW-0472">Membrane</keyword>
<keyword evidence="4" id="KW-1015">Disulfide bond</keyword>
<keyword evidence="6" id="KW-1133">Transmembrane helix</keyword>
<dbReference type="InterPro" id="IPR024731">
    <property type="entry name" value="NELL2-like_EGF"/>
</dbReference>
<feature type="domain" description="EGF-like" evidence="8">
    <location>
        <begin position="567"/>
        <end position="608"/>
    </location>
</feature>
<dbReference type="SMART" id="SM00179">
    <property type="entry name" value="EGF_CA"/>
    <property type="match status" value="7"/>
</dbReference>
<feature type="chain" id="PRO_5035939175" description="EGF-like domain-containing protein" evidence="7">
    <location>
        <begin position="23"/>
        <end position="1164"/>
    </location>
</feature>
<dbReference type="Pfam" id="PF07645">
    <property type="entry name" value="EGF_CA"/>
    <property type="match status" value="5"/>
</dbReference>
<feature type="signal peptide" evidence="7">
    <location>
        <begin position="1"/>
        <end position="22"/>
    </location>
</feature>